<keyword evidence="4" id="KW-1185">Reference proteome</keyword>
<dbReference type="PANTHER" id="PTHR46268">
    <property type="entry name" value="STRESS RESPONSE PROTEIN NHAX"/>
    <property type="match status" value="1"/>
</dbReference>
<name>A0A1I2GBL1_9ACTN</name>
<dbReference type="PRINTS" id="PR01438">
    <property type="entry name" value="UNVRSLSTRESS"/>
</dbReference>
<sequence>MLSDAERRTASQLEADLLSDAAFARSIHPSMSGLQTLSCPVLVGVGNDGAPAAVEWAAAEAAAMGSMLRLVHVVRYPVTPDLFGVVPGDPAAHLHQAAAEILDAAAARARRTSPALEVSACLLPGPASHVLRRESTHARLLVLGAPGPSWTGIRRLVQGSVPSRLTASAHCPVAVIHDGAPADHHDGRPPPVVVGVDGTDRSEAAVAFAFRAARRRHVGVTAVHAWTADHPADLEGMCAPAPTSEACARALTEAVVAPWRALYPDVPVQTEVVPCDPASALILGSPGAALVVVGSRMRGRALGAALPSISRTLLAGAAGPIAIVPRGALAPHRNTPRSR</sequence>
<accession>A0A1I2GBL1</accession>
<proteinExistence type="inferred from homology"/>
<dbReference type="InterPro" id="IPR006016">
    <property type="entry name" value="UspA"/>
</dbReference>
<feature type="domain" description="UspA" evidence="2">
    <location>
        <begin position="192"/>
        <end position="325"/>
    </location>
</feature>
<gene>
    <name evidence="3" type="ORF">SAMN05216574_109101</name>
</gene>
<dbReference type="InterPro" id="IPR014729">
    <property type="entry name" value="Rossmann-like_a/b/a_fold"/>
</dbReference>
<dbReference type="Proteomes" id="UP000198589">
    <property type="component" value="Unassembled WGS sequence"/>
</dbReference>
<dbReference type="OrthoDB" id="3174546at2"/>
<reference evidence="4" key="1">
    <citation type="submission" date="2016-10" db="EMBL/GenBank/DDBJ databases">
        <authorList>
            <person name="Varghese N."/>
            <person name="Submissions S."/>
        </authorList>
    </citation>
    <scope>NUCLEOTIDE SEQUENCE [LARGE SCALE GENOMIC DNA]</scope>
    <source>
        <strain evidence="4">DSM 46838</strain>
    </source>
</reference>
<evidence type="ECO:0000259" key="2">
    <source>
        <dbReference type="Pfam" id="PF00582"/>
    </source>
</evidence>
<dbReference type="STRING" id="1798228.SAMN05216574_109101"/>
<dbReference type="AlphaFoldDB" id="A0A1I2GBL1"/>
<dbReference type="Gene3D" id="3.40.50.620">
    <property type="entry name" value="HUPs"/>
    <property type="match status" value="2"/>
</dbReference>
<comment type="similarity">
    <text evidence="1">Belongs to the universal stress protein A family.</text>
</comment>
<dbReference type="EMBL" id="FOND01000009">
    <property type="protein sequence ID" value="SFF14509.1"/>
    <property type="molecule type" value="Genomic_DNA"/>
</dbReference>
<protein>
    <submittedName>
        <fullName evidence="3">Nucleotide-binding universal stress protein, UspA family</fullName>
    </submittedName>
</protein>
<dbReference type="Pfam" id="PF00582">
    <property type="entry name" value="Usp"/>
    <property type="match status" value="2"/>
</dbReference>
<dbReference type="RefSeq" id="WP_139228881.1">
    <property type="nucleotide sequence ID" value="NZ_FOND01000009.1"/>
</dbReference>
<evidence type="ECO:0000256" key="1">
    <source>
        <dbReference type="ARBA" id="ARBA00008791"/>
    </source>
</evidence>
<evidence type="ECO:0000313" key="4">
    <source>
        <dbReference type="Proteomes" id="UP000198589"/>
    </source>
</evidence>
<evidence type="ECO:0000313" key="3">
    <source>
        <dbReference type="EMBL" id="SFF14509.1"/>
    </source>
</evidence>
<organism evidence="3 4">
    <name type="scientific">Blastococcus tunisiensis</name>
    <dbReference type="NCBI Taxonomy" id="1798228"/>
    <lineage>
        <taxon>Bacteria</taxon>
        <taxon>Bacillati</taxon>
        <taxon>Actinomycetota</taxon>
        <taxon>Actinomycetes</taxon>
        <taxon>Geodermatophilales</taxon>
        <taxon>Geodermatophilaceae</taxon>
        <taxon>Blastococcus</taxon>
    </lineage>
</organism>
<feature type="domain" description="UspA" evidence="2">
    <location>
        <begin position="41"/>
        <end position="177"/>
    </location>
</feature>
<dbReference type="InterPro" id="IPR006015">
    <property type="entry name" value="Universal_stress_UspA"/>
</dbReference>
<dbReference type="PANTHER" id="PTHR46268:SF6">
    <property type="entry name" value="UNIVERSAL STRESS PROTEIN UP12"/>
    <property type="match status" value="1"/>
</dbReference>
<dbReference type="SUPFAM" id="SSF52402">
    <property type="entry name" value="Adenine nucleotide alpha hydrolases-like"/>
    <property type="match status" value="2"/>
</dbReference>